<dbReference type="InterPro" id="IPR007110">
    <property type="entry name" value="Ig-like_dom"/>
</dbReference>
<dbReference type="SUPFAM" id="SSF48726">
    <property type="entry name" value="Immunoglobulin"/>
    <property type="match status" value="2"/>
</dbReference>
<dbReference type="InterPro" id="IPR003599">
    <property type="entry name" value="Ig_sub"/>
</dbReference>
<keyword evidence="3" id="KW-1185">Reference proteome</keyword>
<dbReference type="NCBIfam" id="TIGR04183">
    <property type="entry name" value="Por_Secre_tail"/>
    <property type="match status" value="1"/>
</dbReference>
<accession>A0A212TL83</accession>
<reference evidence="3" key="1">
    <citation type="submission" date="2017-06" db="EMBL/GenBank/DDBJ databases">
        <authorList>
            <person name="Varghese N."/>
            <person name="Submissions S."/>
        </authorList>
    </citation>
    <scope>NUCLEOTIDE SEQUENCE [LARGE SCALE GENOMIC DNA]</scope>
    <source>
        <strain evidence="3">DSM 11116</strain>
    </source>
</reference>
<dbReference type="SMART" id="SM00409">
    <property type="entry name" value="IG"/>
    <property type="match status" value="1"/>
</dbReference>
<dbReference type="InterPro" id="IPR041248">
    <property type="entry name" value="YDG"/>
</dbReference>
<dbReference type="Gene3D" id="2.60.40.10">
    <property type="entry name" value="Immunoglobulins"/>
    <property type="match status" value="3"/>
</dbReference>
<dbReference type="EMBL" id="FYEW01000001">
    <property type="protein sequence ID" value="SNC66616.1"/>
    <property type="molecule type" value="Genomic_DNA"/>
</dbReference>
<sequence>MGISQSVLTINPVVPASVNIAASTTTICSGTSVKFTATPTNGGNTPTYQWRVNGSIVAGETASAFTSSTLANNDAVTCVMTSNAACVTGSPATSNSVSIRVTTPTATLSSSDVDNTICAGESVTFTAAIIAGASYEFFVDGASVGAASTSNTYTTTGLSNNQTVTVKVTSNSCSATSSGIQTKVNSPVTPTVTASGPTAVCSGGSVTLTASAGTSYLWSNGATTQAITVSISGNYSVTVRNASGCSATSAATAVSINPNVGTPSITAQGATTICPGASVALVTSSVPNATLQWYRDGNLIPGATSATYTASVAGSYTVNAIANTGYCPSAPSSSVVVNVNELPAISTSGQPQSVNKTVGEAVSFSVAATGTGLTYQWYKGTPSTQNALAGATSNTYSIPSITSSNAGDYYVVVSGTCAPSVTSSAATLSINKATASVTLGSLVQTYDGNVKSATAETNAQGASTFTYTYSQGTASVAEPVDAGSYTVVGTLVNADYAGTATGTLQINPKSVTVTPKDGQSKEYGALDPAFTFDNSGSLPNTAFSGSLSRVQGNTVAGSPYAYIIGNLSAGTNYTLTLAPGASFAITAKALTPSVTVSNKVYDGNASATLATRSLIGKISGDAVSLTGGLAVFADKTVDTDKTVAVTGLELSGTDAGNYRLSSNTASATATISAKTLEIGITAADKPYDGSAAATTQATIESGLVTNDVVTVSSANGQFDDKNVGTGKSVTATVSKAGADADNYTANPTATTTASISAKALTATITASNKTYDGNATASAVGSVPAGALAAGDVVGVEVSNAYFSDKNVANNKPVTANVVLIGDAADNYSLPVATGSTTANITAATLTPTFTAKSKVYDGTTEAEILTRSLSGIISPDVVTLENGAATFATKNVGTSKMVTASGFTLGGAQADNYSLPATNPTATATITPATLTYAANDASRMYGDPNGTLTGTITGFVETETAETATTGTVSFTSVADASSPVGEYEVTGTGLEARYGNYTFGQAAGNATALAVTARPITIAANEGQTKVYGDPEPSSFTYTVSGSGLASVDAFTGTLSRAGGSNIGAYVIGKGSLSINSKTNNASTVTNYLVTYLPNNFTITPKAVTVTPAAGQGKIYGATEPALAYEPVTLVGNDAFTGNLSRGEGSQVGDYDITQGSLALSSNYALTFTPNVKFTISAKALTASIAATDKVYDGGLGATATGSVPPADVVSRDEVIVAVSNAAFASKQVGTNKTVTATVALTGAAAHNYRLSATSATANADITAKDLTASITIDNKEYDGNTAGHIATRTLDGVVTNDVVSLTGGSATFADKNVGTGKTVTTTGLGLTGADAGNYTANSTAVATADITARPLVVTATVGQGKVYGTTTDPVLAYTITTGTKISGDSFSGQLIRAEGELVNTYAISLGTLSLGSNYSLSLASGSTFAITRKPLTASIAAQNKVYDATLAAQATGSVAAADLVGNDAVSVIVTNAQFNDKQVGNSKPVTATVALSSGAISNNYSLTSGSAATTATITQAELTPSFTAASRVYNGDLATRITGRSVAGVLLTDQVVLSAGTASFSDKNVGEGKTVTGSGFSLTGTDAGNYSLAAANPTAKADITAKEMIIAISATSKPYDGNRNAAVTASIASGLVPNDAVSVSASNGLFDTKNVGAGKTVTAEVSKTGTDAGNYTANLTATTTAAITTKALTIGIAAEDKVYDGNRNAAVTASITSGLVDDDVVTVSATSGLFADKNVGPNKTVTADVSKAGADAGNYSVNLTATSTAAISTRPLAISLTATNKVYDGNTTAATSAVLASGSGLVANDVVTVSSNGGTFSDKNVAPGKTVTASVSKAGADAGNYSANTSATATAAITPKPITPVFTAQSKTYDGNTSATIQSRSLTGQISDDEVTLVGGSATFDTKDVGTNKTVTAIGLSLAGTDRDNYTASATAITKAAISAKQLTAAIAAQDKIYDGNPTASATGTVPATDLIGSETVGVTVSGAVFNNKNVADGKTVSATVALNGTAASNYSLTSTSASTTANITQKTLVLAITADNKTYDGNADATVHAAIGSGLVAGDVLTVGASNGAFNNKSVGQGKPVTANVTITGGTDSGNYSANTTASTTASITPFALVGHFTAENKTYNASTNATVLTRTLTGVIGQDVVSLTGGTATFSDKNVGAGKTVSLADAALDGTDRGNYSLSSVATTTATISRLDITGSFTASNKVYDGNTTAAVTSRTPNGVLGTDEVTLLNGTASFNTKDVASGKTVTASNMTLGGAQAGNYNLTTVNTTTADVTLRQVTVTAAANQNKVYGTDLDPTLAYTVTSGSLVAGESFSGALARVGGSTVGNYDITLGSLSLGTNYDLGLAPGATFAITAKPLVPAILASNKVYNNNTTADISSRTLTGIVGQDDVTLTGGSATFADKNVGTAKDVTASGLVLSGNTANNYTLSTTTVKTKADITALGITGAFTASNKIYNGQVNSTIASRTLAGVLSGDAVTLSGGTATFADANVGTGKSVAGTGFTLTGAQSGNYSLASVTSTIADITPLGIMPSFTAASRMYDGTTAATILSRSLTGVLTADVSNVSLTAGTANFSDANVGVDKVVTATGFTLGGTSSGNYSLTTTSATAKATITQQTANPVADTYYTGSSFFWTTGSGSSTATLNLVATIKNNLNFTGDIRTAKASFFIRTGTGTSATLTPINGAQNLPVGLVNPGDLTVGTAATNVQYSISGSAAILDIAVVVTGNYKSIDNSALDKEVTVAVPTPGGLIAGGGKFDATGTAGYIKGSSSFGFYVQYNKSLKNPQGGAEITVNSYYDRNGKETPGVPHTYKLKSNAISTLATTNPTAQFSSKANISEIVNGVAQSIEGNCTMQLDMYDGVGNPSATEKVDRLAITVYRSSGGIWFSSKWDGTKTVHRDLAPNDLVSVTGTGVATTALRTTSTSQVITLNGPATASATASNVLEIYPNPMTEQGTIHFRTLEGGKAQVYLYNSTGGLVKTLYNAEVEGGREYEVRMDGSALPNGVYFCRLITNGKVENKRITIAH</sequence>
<evidence type="ECO:0000313" key="2">
    <source>
        <dbReference type="EMBL" id="SNC66616.1"/>
    </source>
</evidence>
<dbReference type="Pfam" id="PF18962">
    <property type="entry name" value="Por_Secre_tail"/>
    <property type="match status" value="1"/>
</dbReference>
<dbReference type="Pfam" id="PF18657">
    <property type="entry name" value="YDG"/>
    <property type="match status" value="19"/>
</dbReference>
<evidence type="ECO:0000313" key="3">
    <source>
        <dbReference type="Proteomes" id="UP000198131"/>
    </source>
</evidence>
<protein>
    <recommendedName>
        <fullName evidence="1">Ig-like domain-containing protein</fullName>
    </recommendedName>
</protein>
<evidence type="ECO:0000259" key="1">
    <source>
        <dbReference type="PROSITE" id="PS50835"/>
    </source>
</evidence>
<dbReference type="InterPro" id="IPR036179">
    <property type="entry name" value="Ig-like_dom_sf"/>
</dbReference>
<proteinExistence type="predicted"/>
<organism evidence="2 3">
    <name type="scientific">Hymenobacter gelipurpurascens</name>
    <dbReference type="NCBI Taxonomy" id="89968"/>
    <lineage>
        <taxon>Bacteria</taxon>
        <taxon>Pseudomonadati</taxon>
        <taxon>Bacteroidota</taxon>
        <taxon>Cytophagia</taxon>
        <taxon>Cytophagales</taxon>
        <taxon>Hymenobacteraceae</taxon>
        <taxon>Hymenobacter</taxon>
    </lineage>
</organism>
<feature type="domain" description="Ig-like" evidence="1">
    <location>
        <begin position="343"/>
        <end position="429"/>
    </location>
</feature>
<dbReference type="InterPro" id="IPR041286">
    <property type="entry name" value="MBG_2"/>
</dbReference>
<dbReference type="Gene3D" id="3.30.160.710">
    <property type="match status" value="1"/>
</dbReference>
<dbReference type="PROSITE" id="PS50835">
    <property type="entry name" value="IG_LIKE"/>
    <property type="match status" value="1"/>
</dbReference>
<dbReference type="Proteomes" id="UP000198131">
    <property type="component" value="Unassembled WGS sequence"/>
</dbReference>
<dbReference type="InterPro" id="IPR013783">
    <property type="entry name" value="Ig-like_fold"/>
</dbReference>
<dbReference type="InterPro" id="IPR026444">
    <property type="entry name" value="Secre_tail"/>
</dbReference>
<dbReference type="Pfam" id="PF18676">
    <property type="entry name" value="MBG_2"/>
    <property type="match status" value="6"/>
</dbReference>
<name>A0A212TL83_9BACT</name>
<gene>
    <name evidence="2" type="ORF">SAMN06265337_1671</name>
</gene>